<evidence type="ECO:0000259" key="1">
    <source>
        <dbReference type="Pfam" id="PF12697"/>
    </source>
</evidence>
<protein>
    <submittedName>
        <fullName evidence="2">Alpha/beta hydrolase</fullName>
    </submittedName>
</protein>
<accession>A0A939IUD6</accession>
<dbReference type="GO" id="GO:0016787">
    <property type="term" value="F:hydrolase activity"/>
    <property type="evidence" value="ECO:0007669"/>
    <property type="project" value="UniProtKB-KW"/>
</dbReference>
<proteinExistence type="predicted"/>
<evidence type="ECO:0000313" key="3">
    <source>
        <dbReference type="Proteomes" id="UP000664385"/>
    </source>
</evidence>
<evidence type="ECO:0000313" key="2">
    <source>
        <dbReference type="EMBL" id="MBN8204533.1"/>
    </source>
</evidence>
<feature type="domain" description="AB hydrolase-1" evidence="1">
    <location>
        <begin position="47"/>
        <end position="249"/>
    </location>
</feature>
<dbReference type="RefSeq" id="WP_206822487.1">
    <property type="nucleotide sequence ID" value="NZ_JAEMWU010000001.1"/>
</dbReference>
<organism evidence="2 3">
    <name type="scientific">Microbacterium esteraromaticum</name>
    <dbReference type="NCBI Taxonomy" id="57043"/>
    <lineage>
        <taxon>Bacteria</taxon>
        <taxon>Bacillati</taxon>
        <taxon>Actinomycetota</taxon>
        <taxon>Actinomycetes</taxon>
        <taxon>Micrococcales</taxon>
        <taxon>Microbacteriaceae</taxon>
        <taxon>Microbacterium</taxon>
    </lineage>
</organism>
<reference evidence="2" key="1">
    <citation type="submission" date="2020-12" db="EMBL/GenBank/DDBJ databases">
        <title>PHA producing bacteria isolated from mangrove.</title>
        <authorList>
            <person name="Zheng W."/>
            <person name="Yu S."/>
            <person name="Huang Y."/>
        </authorList>
    </citation>
    <scope>NUCLEOTIDE SEQUENCE</scope>
    <source>
        <strain evidence="2">GN8-5</strain>
    </source>
</reference>
<name>A0A939IUD6_9MICO</name>
<dbReference type="Gene3D" id="3.40.50.1820">
    <property type="entry name" value="alpha/beta hydrolase"/>
    <property type="match status" value="1"/>
</dbReference>
<dbReference type="InterPro" id="IPR000073">
    <property type="entry name" value="AB_hydrolase_1"/>
</dbReference>
<sequence>MSVLTTVRGDRIAYDDSGPADAPAVMFTTGAGPDRAGDPTTRATAELLAAQGVRSLFADRLGRGESVSNGPITLDAQLAAIAELAAISRAPVVLVGHSSGCALAMLAAARVPNVAGMFLWEAPLGLFPEGAAAWWASVRESIDAGDLETAVARYMAGMPPEWLDALKQTPEYPRIVLGWVPDGEALAAVEQRGYATSAPLVAVTATETFPGMVATADALAAAAATGTSERMPGSDHSWSADAMAQRLADFLHPLS</sequence>
<keyword evidence="2" id="KW-0378">Hydrolase</keyword>
<dbReference type="Pfam" id="PF12697">
    <property type="entry name" value="Abhydrolase_6"/>
    <property type="match status" value="1"/>
</dbReference>
<dbReference type="AlphaFoldDB" id="A0A939IUD6"/>
<gene>
    <name evidence="2" type="ORF">JF543_01005</name>
</gene>
<comment type="caution">
    <text evidence="2">The sequence shown here is derived from an EMBL/GenBank/DDBJ whole genome shotgun (WGS) entry which is preliminary data.</text>
</comment>
<dbReference type="InterPro" id="IPR029058">
    <property type="entry name" value="AB_hydrolase_fold"/>
</dbReference>
<dbReference type="Proteomes" id="UP000664385">
    <property type="component" value="Unassembled WGS sequence"/>
</dbReference>
<dbReference type="SUPFAM" id="SSF53474">
    <property type="entry name" value="alpha/beta-Hydrolases"/>
    <property type="match status" value="1"/>
</dbReference>
<dbReference type="EMBL" id="JAEMWU010000001">
    <property type="protein sequence ID" value="MBN8204533.1"/>
    <property type="molecule type" value="Genomic_DNA"/>
</dbReference>